<feature type="region of interest" description="Disordered" evidence="1">
    <location>
        <begin position="1"/>
        <end position="54"/>
    </location>
</feature>
<comment type="caution">
    <text evidence="2">The sequence shown here is derived from an EMBL/GenBank/DDBJ whole genome shotgun (WGS) entry which is preliminary data.</text>
</comment>
<feature type="compositionally biased region" description="Low complexity" evidence="1">
    <location>
        <begin position="19"/>
        <end position="36"/>
    </location>
</feature>
<evidence type="ECO:0000313" key="3">
    <source>
        <dbReference type="Proteomes" id="UP001529369"/>
    </source>
</evidence>
<reference evidence="3" key="1">
    <citation type="journal article" date="2019" name="Int. J. Syst. Evol. Microbiol.">
        <title>The Global Catalogue of Microorganisms (GCM) 10K type strain sequencing project: providing services to taxonomists for standard genome sequencing and annotation.</title>
        <authorList>
            <consortium name="The Broad Institute Genomics Platform"/>
            <consortium name="The Broad Institute Genome Sequencing Center for Infectious Disease"/>
            <person name="Wu L."/>
            <person name="Ma J."/>
        </authorList>
    </citation>
    <scope>NUCLEOTIDE SEQUENCE [LARGE SCALE GENOMIC DNA]</scope>
    <source>
        <strain evidence="3">CECT 7131</strain>
    </source>
</reference>
<protein>
    <recommendedName>
        <fullName evidence="4">CopG family transcriptional regulator</fullName>
    </recommendedName>
</protein>
<name>A0ABT7ZZW2_9PROT</name>
<proteinExistence type="predicted"/>
<gene>
    <name evidence="2" type="ORF">QWZ14_01295</name>
</gene>
<dbReference type="RefSeq" id="WP_290314746.1">
    <property type="nucleotide sequence ID" value="NZ_JAUFPN010000010.1"/>
</dbReference>
<dbReference type="EMBL" id="JAUFPN010000010">
    <property type="protein sequence ID" value="MDN3563015.1"/>
    <property type="molecule type" value="Genomic_DNA"/>
</dbReference>
<sequence>MAIDASKLKRRLPPPPAPEEGAPGIERQPDPAAAAPEPERSRLVEPPQGLPVLDGRSLRATGRVHQLNVKVTADVKNTILRIGRERGLLVAEVIEQAVEALEKAGDGS</sequence>
<dbReference type="Proteomes" id="UP001529369">
    <property type="component" value="Unassembled WGS sequence"/>
</dbReference>
<accession>A0ABT7ZZW2</accession>
<keyword evidence="3" id="KW-1185">Reference proteome</keyword>
<organism evidence="2 3">
    <name type="scientific">Paeniroseomonas aquatica</name>
    <dbReference type="NCBI Taxonomy" id="373043"/>
    <lineage>
        <taxon>Bacteria</taxon>
        <taxon>Pseudomonadati</taxon>
        <taxon>Pseudomonadota</taxon>
        <taxon>Alphaproteobacteria</taxon>
        <taxon>Acetobacterales</taxon>
        <taxon>Acetobacteraceae</taxon>
        <taxon>Paeniroseomonas</taxon>
    </lineage>
</organism>
<evidence type="ECO:0008006" key="4">
    <source>
        <dbReference type="Google" id="ProtNLM"/>
    </source>
</evidence>
<evidence type="ECO:0000256" key="1">
    <source>
        <dbReference type="SAM" id="MobiDB-lite"/>
    </source>
</evidence>
<evidence type="ECO:0000313" key="2">
    <source>
        <dbReference type="EMBL" id="MDN3563015.1"/>
    </source>
</evidence>